<name>A0ABQ0G8P7_9PEZI</name>
<sequence>MRRTSVSLPTKHIAYDPHEKPDRYDDVSREPNLIMKMQSAWVSQSQRARYFKTGAIIFLVFFLFYYFSPAGVEIYNGVSSGSPGQGQTPSDSSYGTERCTKSYSKDKPIVQYVSMIDAGSTGSRIHVYKFNNCGAAPELEGEVLFKMTEKIEGKSSGLSAYKDDPEAAAKSLDPLLDEALKVVPDKLKACSPIAVKATAGLRLIGQEKSDKILDAVRNRLEKKYPFPVVSKAENGVAIMDGSDEGVYAWITTNYLLGKIGGPDHSETAAVFDLGGGSTQIVFQPSFEGLSSGGMPEKLAEGDHKYELDFGGRKFSLYQHSHLGYGLMSAREAIHATLVDDVYKAHKGDETHEEDRSWLKKPIINPCFSSGTSKLVNVTLPDGHALGKTLELLNMTGPASPAPAQCRGIAERILRKDAECKLAPCSFNGVHQPSMSKTFAKEDIYFLSYFYDRTQPLGMPESFTLREMADLARHVCGGEPAWDVFTSVPGALEELRDRPEHCLDLNFMLALTHTGYEMPIDREVRIAKQIKGNELGWCLGASLPLLSKGSGWQCKITEVH</sequence>
<evidence type="ECO:0000256" key="4">
    <source>
        <dbReference type="ARBA" id="ARBA00037742"/>
    </source>
</evidence>
<dbReference type="Gene3D" id="3.30.420.40">
    <property type="match status" value="1"/>
</dbReference>
<evidence type="ECO:0000256" key="5">
    <source>
        <dbReference type="ARBA" id="ARBA00038903"/>
    </source>
</evidence>
<evidence type="ECO:0000256" key="2">
    <source>
        <dbReference type="ARBA" id="ARBA00009283"/>
    </source>
</evidence>
<feature type="region of interest" description="Disordered" evidence="7">
    <location>
        <begin position="80"/>
        <end position="99"/>
    </location>
</feature>
<evidence type="ECO:0000313" key="10">
    <source>
        <dbReference type="Proteomes" id="UP001628179"/>
    </source>
</evidence>
<feature type="region of interest" description="Disordered" evidence="7">
    <location>
        <begin position="1"/>
        <end position="25"/>
    </location>
</feature>
<evidence type="ECO:0000256" key="1">
    <source>
        <dbReference type="ARBA" id="ARBA00004323"/>
    </source>
</evidence>
<keyword evidence="10" id="KW-1185">Reference proteome</keyword>
<gene>
    <name evidence="9" type="primary">GDA1</name>
    <name evidence="9" type="ORF">MFIFM68171_04358</name>
</gene>
<comment type="function">
    <text evidence="4">After transfer of sugars to endogenous macromolecular acceptors, the enzyme converts nucleoside diphosphates to nucleoside monophosphates which in turn exit the Golgi lumen in a coupled antiporter reaction, allowing entry of additional nucleotide sugar from the cytosol.</text>
</comment>
<keyword evidence="8" id="KW-1133">Transmembrane helix</keyword>
<feature type="transmembrane region" description="Helical" evidence="8">
    <location>
        <begin position="50"/>
        <end position="67"/>
    </location>
</feature>
<proteinExistence type="inferred from homology"/>
<dbReference type="PANTHER" id="PTHR11782:SF83">
    <property type="entry name" value="GUANOSINE-DIPHOSPHATASE"/>
    <property type="match status" value="1"/>
</dbReference>
<evidence type="ECO:0000256" key="7">
    <source>
        <dbReference type="SAM" id="MobiDB-lite"/>
    </source>
</evidence>
<evidence type="ECO:0000313" key="9">
    <source>
        <dbReference type="EMBL" id="GAB1314148.1"/>
    </source>
</evidence>
<dbReference type="EMBL" id="BAAFSV010000002">
    <property type="protein sequence ID" value="GAB1314148.1"/>
    <property type="molecule type" value="Genomic_DNA"/>
</dbReference>
<dbReference type="PROSITE" id="PS01238">
    <property type="entry name" value="GDA1_CD39_NTPASE"/>
    <property type="match status" value="1"/>
</dbReference>
<comment type="subcellular location">
    <subcellularLocation>
        <location evidence="1">Golgi apparatus membrane</location>
        <topology evidence="1">Single-pass type II membrane protein</topology>
    </subcellularLocation>
</comment>
<dbReference type="GeneID" id="98175101"/>
<feature type="compositionally biased region" description="Low complexity" evidence="7">
    <location>
        <begin position="80"/>
        <end position="93"/>
    </location>
</feature>
<dbReference type="EC" id="3.6.1.42" evidence="5"/>
<keyword evidence="8" id="KW-0812">Transmembrane</keyword>
<protein>
    <recommendedName>
        <fullName evidence="5">guanosine-diphosphatase</fullName>
        <ecNumber evidence="5">3.6.1.42</ecNumber>
    </recommendedName>
</protein>
<feature type="compositionally biased region" description="Basic and acidic residues" evidence="7">
    <location>
        <begin position="13"/>
        <end position="25"/>
    </location>
</feature>
<dbReference type="Gene3D" id="3.30.420.150">
    <property type="entry name" value="Exopolyphosphatase. Domain 2"/>
    <property type="match status" value="1"/>
</dbReference>
<evidence type="ECO:0000256" key="3">
    <source>
        <dbReference type="ARBA" id="ARBA00022801"/>
    </source>
</evidence>
<comment type="similarity">
    <text evidence="2 6">Belongs to the GDA1/CD39 NTPase family.</text>
</comment>
<reference evidence="9 10" key="1">
    <citation type="submission" date="2024-09" db="EMBL/GenBank/DDBJ databases">
        <title>Itraconazole resistance in Madurella fahalii resulting from another homologue of gene encoding cytochrome P450 14-alpha sterol demethylase (CYP51).</title>
        <authorList>
            <person name="Yoshioka I."/>
            <person name="Fahal A.H."/>
            <person name="Kaneko S."/>
            <person name="Yaguchi T."/>
        </authorList>
    </citation>
    <scope>NUCLEOTIDE SEQUENCE [LARGE SCALE GENOMIC DNA]</scope>
    <source>
        <strain evidence="9 10">IFM 68171</strain>
    </source>
</reference>
<comment type="caution">
    <text evidence="9">The sequence shown here is derived from an EMBL/GenBank/DDBJ whole genome shotgun (WGS) entry which is preliminary data.</text>
</comment>
<dbReference type="PANTHER" id="PTHR11782">
    <property type="entry name" value="ADENOSINE/GUANOSINE DIPHOSPHATASE"/>
    <property type="match status" value="1"/>
</dbReference>
<dbReference type="Pfam" id="PF01150">
    <property type="entry name" value="GDA1_CD39"/>
    <property type="match status" value="1"/>
</dbReference>
<keyword evidence="8" id="KW-0472">Membrane</keyword>
<organism evidence="9 10">
    <name type="scientific">Madurella fahalii</name>
    <dbReference type="NCBI Taxonomy" id="1157608"/>
    <lineage>
        <taxon>Eukaryota</taxon>
        <taxon>Fungi</taxon>
        <taxon>Dikarya</taxon>
        <taxon>Ascomycota</taxon>
        <taxon>Pezizomycotina</taxon>
        <taxon>Sordariomycetes</taxon>
        <taxon>Sordariomycetidae</taxon>
        <taxon>Sordariales</taxon>
        <taxon>Sordariales incertae sedis</taxon>
        <taxon>Madurella</taxon>
    </lineage>
</organism>
<dbReference type="InterPro" id="IPR000407">
    <property type="entry name" value="GDA1_CD39_NTPase"/>
</dbReference>
<evidence type="ECO:0000256" key="6">
    <source>
        <dbReference type="RuleBase" id="RU003833"/>
    </source>
</evidence>
<evidence type="ECO:0000256" key="8">
    <source>
        <dbReference type="SAM" id="Phobius"/>
    </source>
</evidence>
<accession>A0ABQ0G8P7</accession>
<dbReference type="RefSeq" id="XP_070915879.1">
    <property type="nucleotide sequence ID" value="XM_071059778.1"/>
</dbReference>
<dbReference type="CDD" id="cd24040">
    <property type="entry name" value="ASKHA_NBD_GDA1"/>
    <property type="match status" value="1"/>
</dbReference>
<keyword evidence="3 6" id="KW-0378">Hydrolase</keyword>
<dbReference type="Proteomes" id="UP001628179">
    <property type="component" value="Unassembled WGS sequence"/>
</dbReference>